<comment type="subcellular location">
    <subcellularLocation>
        <location evidence="1">Cell membrane</location>
        <topology evidence="1">Multi-pass membrane protein</topology>
    </subcellularLocation>
</comment>
<dbReference type="GO" id="GO:0015385">
    <property type="term" value="F:sodium:proton antiporter activity"/>
    <property type="evidence" value="ECO:0007669"/>
    <property type="project" value="InterPro"/>
</dbReference>
<name>A0A7W6MMF9_9HYPH</name>
<dbReference type="GO" id="GO:0051453">
    <property type="term" value="P:regulation of intracellular pH"/>
    <property type="evidence" value="ECO:0007669"/>
    <property type="project" value="TreeGrafter"/>
</dbReference>
<dbReference type="GO" id="GO:0015386">
    <property type="term" value="F:potassium:proton antiporter activity"/>
    <property type="evidence" value="ECO:0007669"/>
    <property type="project" value="TreeGrafter"/>
</dbReference>
<keyword evidence="4 10" id="KW-0812">Transmembrane</keyword>
<feature type="transmembrane region" description="Helical" evidence="10">
    <location>
        <begin position="111"/>
        <end position="134"/>
    </location>
</feature>
<dbReference type="GO" id="GO:0098719">
    <property type="term" value="P:sodium ion import across plasma membrane"/>
    <property type="evidence" value="ECO:0007669"/>
    <property type="project" value="TreeGrafter"/>
</dbReference>
<evidence type="ECO:0000256" key="4">
    <source>
        <dbReference type="ARBA" id="ARBA00022692"/>
    </source>
</evidence>
<proteinExistence type="predicted"/>
<feature type="transmembrane region" description="Helical" evidence="10">
    <location>
        <begin position="235"/>
        <end position="252"/>
    </location>
</feature>
<feature type="transmembrane region" description="Helical" evidence="10">
    <location>
        <begin position="155"/>
        <end position="176"/>
    </location>
</feature>
<keyword evidence="3" id="KW-1003">Cell membrane</keyword>
<keyword evidence="13" id="KW-1185">Reference proteome</keyword>
<dbReference type="PANTHER" id="PTHR10110">
    <property type="entry name" value="SODIUM/HYDROGEN EXCHANGER"/>
    <property type="match status" value="1"/>
</dbReference>
<evidence type="ECO:0000313" key="12">
    <source>
        <dbReference type="EMBL" id="MBB4000815.1"/>
    </source>
</evidence>
<dbReference type="GO" id="GO:0005886">
    <property type="term" value="C:plasma membrane"/>
    <property type="evidence" value="ECO:0007669"/>
    <property type="project" value="UniProtKB-SubCell"/>
</dbReference>
<protein>
    <submittedName>
        <fullName evidence="12">CPA1 family monovalent cation:H+ antiporter</fullName>
    </submittedName>
</protein>
<evidence type="ECO:0000259" key="11">
    <source>
        <dbReference type="Pfam" id="PF00999"/>
    </source>
</evidence>
<dbReference type="Gene3D" id="6.10.140.1330">
    <property type="match status" value="1"/>
</dbReference>
<feature type="transmembrane region" description="Helical" evidence="10">
    <location>
        <begin position="28"/>
        <end position="46"/>
    </location>
</feature>
<keyword evidence="9" id="KW-0739">Sodium transport</keyword>
<evidence type="ECO:0000256" key="9">
    <source>
        <dbReference type="ARBA" id="ARBA00023201"/>
    </source>
</evidence>
<keyword evidence="5 10" id="KW-1133">Transmembrane helix</keyword>
<reference evidence="12 13" key="1">
    <citation type="submission" date="2020-08" db="EMBL/GenBank/DDBJ databases">
        <title>Genomic Encyclopedia of Type Strains, Phase IV (KMG-IV): sequencing the most valuable type-strain genomes for metagenomic binning, comparative biology and taxonomic classification.</title>
        <authorList>
            <person name="Goeker M."/>
        </authorList>
    </citation>
    <scope>NUCLEOTIDE SEQUENCE [LARGE SCALE GENOMIC DNA]</scope>
    <source>
        <strain evidence="12 13">DSM 102238</strain>
    </source>
</reference>
<organism evidence="12 13">
    <name type="scientific">Aureimonas pseudogalii</name>
    <dbReference type="NCBI Taxonomy" id="1744844"/>
    <lineage>
        <taxon>Bacteria</taxon>
        <taxon>Pseudomonadati</taxon>
        <taxon>Pseudomonadota</taxon>
        <taxon>Alphaproteobacteria</taxon>
        <taxon>Hyphomicrobiales</taxon>
        <taxon>Aurantimonadaceae</taxon>
        <taxon>Aureimonas</taxon>
    </lineage>
</organism>
<accession>A0A7W6MMF9</accession>
<keyword evidence="6" id="KW-0915">Sodium</keyword>
<dbReference type="AlphaFoldDB" id="A0A7W6MMF9"/>
<feature type="transmembrane region" description="Helical" evidence="10">
    <location>
        <begin position="264"/>
        <end position="283"/>
    </location>
</feature>
<dbReference type="Proteomes" id="UP000542776">
    <property type="component" value="Unassembled WGS sequence"/>
</dbReference>
<feature type="domain" description="Cation/H+ exchanger transmembrane" evidence="11">
    <location>
        <begin position="16"/>
        <end position="404"/>
    </location>
</feature>
<evidence type="ECO:0000256" key="8">
    <source>
        <dbReference type="ARBA" id="ARBA00023136"/>
    </source>
</evidence>
<evidence type="ECO:0000256" key="6">
    <source>
        <dbReference type="ARBA" id="ARBA00023053"/>
    </source>
</evidence>
<dbReference type="RefSeq" id="WP_183202856.1">
    <property type="nucleotide sequence ID" value="NZ_JACIEK010000032.1"/>
</dbReference>
<evidence type="ECO:0000313" key="13">
    <source>
        <dbReference type="Proteomes" id="UP000542776"/>
    </source>
</evidence>
<feature type="transmembrane region" description="Helical" evidence="10">
    <location>
        <begin position="303"/>
        <end position="326"/>
    </location>
</feature>
<feature type="transmembrane region" description="Helical" evidence="10">
    <location>
        <begin position="347"/>
        <end position="372"/>
    </location>
</feature>
<feature type="transmembrane region" description="Helical" evidence="10">
    <location>
        <begin position="378"/>
        <end position="399"/>
    </location>
</feature>
<feature type="transmembrane region" description="Helical" evidence="10">
    <location>
        <begin position="52"/>
        <end position="69"/>
    </location>
</feature>
<evidence type="ECO:0000256" key="3">
    <source>
        <dbReference type="ARBA" id="ARBA00022475"/>
    </source>
</evidence>
<feature type="transmembrane region" description="Helical" evidence="10">
    <location>
        <begin position="6"/>
        <end position="21"/>
    </location>
</feature>
<dbReference type="Pfam" id="PF00999">
    <property type="entry name" value="Na_H_Exchanger"/>
    <property type="match status" value="1"/>
</dbReference>
<feature type="transmembrane region" description="Helical" evidence="10">
    <location>
        <begin position="182"/>
        <end position="204"/>
    </location>
</feature>
<gene>
    <name evidence="12" type="ORF">GGR04_004696</name>
</gene>
<feature type="transmembrane region" description="Helical" evidence="10">
    <location>
        <begin position="81"/>
        <end position="105"/>
    </location>
</feature>
<evidence type="ECO:0000256" key="2">
    <source>
        <dbReference type="ARBA" id="ARBA00022448"/>
    </source>
</evidence>
<keyword evidence="7" id="KW-0406">Ion transport</keyword>
<evidence type="ECO:0000256" key="5">
    <source>
        <dbReference type="ARBA" id="ARBA00022989"/>
    </source>
</evidence>
<dbReference type="InterPro" id="IPR018422">
    <property type="entry name" value="Cation/H_exchanger_CPA1"/>
</dbReference>
<evidence type="ECO:0000256" key="7">
    <source>
        <dbReference type="ARBA" id="ARBA00023065"/>
    </source>
</evidence>
<keyword evidence="8 10" id="KW-0472">Membrane</keyword>
<comment type="caution">
    <text evidence="12">The sequence shown here is derived from an EMBL/GenBank/DDBJ whole genome shotgun (WGS) entry which is preliminary data.</text>
</comment>
<dbReference type="EMBL" id="JACIEK010000032">
    <property type="protein sequence ID" value="MBB4000815.1"/>
    <property type="molecule type" value="Genomic_DNA"/>
</dbReference>
<evidence type="ECO:0000256" key="10">
    <source>
        <dbReference type="SAM" id="Phobius"/>
    </source>
</evidence>
<dbReference type="PANTHER" id="PTHR10110:SF86">
    <property type="entry name" value="SODIUM_HYDROGEN EXCHANGER 7"/>
    <property type="match status" value="1"/>
</dbReference>
<keyword evidence="2" id="KW-0813">Transport</keyword>
<sequence>MIVFETILAMLAVGVLMLGLARRWHLPYPVLLALVGIAIALAPFHVKFPIEPSLVLALFVAPVLLDAAYDTSLRDLKRNWGAVVSLALIAVGLTTAAVTLVVHWLVPTIPWAAAIAIGAIVAPPDAVAATTVLRDVKLPHRVAVILRNEALLNDASTLLIYRLALAAVASGGGVGAEVIAPAFLLSLVGSVVAGLVLAFAVGSITRRIEDAPSSIIFQFVSTFGVWVAAEWLGMSPILTIVIYAMTLARLPSAYQTARLRIPSFAVWETAVVVLNILAFLLIGLELGPVIAAAPADELGRWTIVGAAVLAGVIGVRLVWTLAAAFWSRWQIKRSGAPRIDGTTLPDWRTGLIVGWAGTRGIVTIATALALPADFPERGMLLFCAFAVTLGTLVIQGLTLRPLVMALHLEEADPVEREIRQARIATAEAGLAIVAGDTTPSGAILREELAFERRVAQEASEGDGRPTPPGKALRAKALAARRTRLLELRRDGTIGDDAFHVVEEELDLADLAVATRT</sequence>
<evidence type="ECO:0000256" key="1">
    <source>
        <dbReference type="ARBA" id="ARBA00004651"/>
    </source>
</evidence>
<dbReference type="InterPro" id="IPR006153">
    <property type="entry name" value="Cation/H_exchanger_TM"/>
</dbReference>